<name>A0ACC0Q4X8_RHOML</name>
<sequence>MDVDLVPSELLSGLSEMCSHFVQKAKASDQQARASKAEIEKLKKELANSRAAADASLAEVKKMKKEEKEKVKAVNLKGYKVGIIRAAAEYARVTRKMVNDDLIERLPKFYKCEYQVGANVMAGVIVIEPGLSFMKQLLEPVVVDLELPYTEEECQLFPPRMKKMMRS</sequence>
<evidence type="ECO:0000313" key="1">
    <source>
        <dbReference type="EMBL" id="KAI8572476.1"/>
    </source>
</evidence>
<gene>
    <name evidence="1" type="ORF">RHMOL_Rhmol01G0202000</name>
</gene>
<accession>A0ACC0Q4X8</accession>
<proteinExistence type="predicted"/>
<evidence type="ECO:0000313" key="2">
    <source>
        <dbReference type="Proteomes" id="UP001062846"/>
    </source>
</evidence>
<dbReference type="Proteomes" id="UP001062846">
    <property type="component" value="Chromosome 1"/>
</dbReference>
<keyword evidence="2" id="KW-1185">Reference proteome</keyword>
<dbReference type="EMBL" id="CM046388">
    <property type="protein sequence ID" value="KAI8572476.1"/>
    <property type="molecule type" value="Genomic_DNA"/>
</dbReference>
<comment type="caution">
    <text evidence="1">The sequence shown here is derived from an EMBL/GenBank/DDBJ whole genome shotgun (WGS) entry which is preliminary data.</text>
</comment>
<reference evidence="1" key="1">
    <citation type="submission" date="2022-02" db="EMBL/GenBank/DDBJ databases">
        <title>Plant Genome Project.</title>
        <authorList>
            <person name="Zhang R.-G."/>
        </authorList>
    </citation>
    <scope>NUCLEOTIDE SEQUENCE</scope>
    <source>
        <strain evidence="1">AT1</strain>
    </source>
</reference>
<protein>
    <submittedName>
        <fullName evidence="1">Uncharacterized protein</fullName>
    </submittedName>
</protein>
<organism evidence="1 2">
    <name type="scientific">Rhododendron molle</name>
    <name type="common">Chinese azalea</name>
    <name type="synonym">Azalea mollis</name>
    <dbReference type="NCBI Taxonomy" id="49168"/>
    <lineage>
        <taxon>Eukaryota</taxon>
        <taxon>Viridiplantae</taxon>
        <taxon>Streptophyta</taxon>
        <taxon>Embryophyta</taxon>
        <taxon>Tracheophyta</taxon>
        <taxon>Spermatophyta</taxon>
        <taxon>Magnoliopsida</taxon>
        <taxon>eudicotyledons</taxon>
        <taxon>Gunneridae</taxon>
        <taxon>Pentapetalae</taxon>
        <taxon>asterids</taxon>
        <taxon>Ericales</taxon>
        <taxon>Ericaceae</taxon>
        <taxon>Ericoideae</taxon>
        <taxon>Rhodoreae</taxon>
        <taxon>Rhododendron</taxon>
    </lineage>
</organism>